<accession>A0A0N7L3X6</accession>
<name>A0A0N7L3X6_PLAHL</name>
<dbReference type="Proteomes" id="UP000054928">
    <property type="component" value="Unassembled WGS sequence"/>
</dbReference>
<evidence type="ECO:0000313" key="1">
    <source>
        <dbReference type="EMBL" id="CEG37099.1"/>
    </source>
</evidence>
<dbReference type="EMBL" id="CCYD01000261">
    <property type="protein sequence ID" value="CEG37099.1"/>
    <property type="molecule type" value="Genomic_DNA"/>
</dbReference>
<sequence length="54" mass="6389">MSIESRSANLRDLTWIRKPEIQDLDLQNESHLDNRFLRSNANHDMQNISSPPRK</sequence>
<reference evidence="2" key="1">
    <citation type="submission" date="2014-09" db="EMBL/GenBank/DDBJ databases">
        <authorList>
            <person name="Sharma Rahul"/>
            <person name="Thines Marco"/>
        </authorList>
    </citation>
    <scope>NUCLEOTIDE SEQUENCE [LARGE SCALE GENOMIC DNA]</scope>
</reference>
<dbReference type="AlphaFoldDB" id="A0A0N7L3X6"/>
<protein>
    <submittedName>
        <fullName evidence="1">Uncharacterized protein</fullName>
    </submittedName>
</protein>
<organism evidence="1 2">
    <name type="scientific">Plasmopara halstedii</name>
    <name type="common">Downy mildew of sunflower</name>
    <dbReference type="NCBI Taxonomy" id="4781"/>
    <lineage>
        <taxon>Eukaryota</taxon>
        <taxon>Sar</taxon>
        <taxon>Stramenopiles</taxon>
        <taxon>Oomycota</taxon>
        <taxon>Peronosporomycetes</taxon>
        <taxon>Peronosporales</taxon>
        <taxon>Peronosporaceae</taxon>
        <taxon>Plasmopara</taxon>
    </lineage>
</organism>
<proteinExistence type="predicted"/>
<evidence type="ECO:0000313" key="2">
    <source>
        <dbReference type="Proteomes" id="UP000054928"/>
    </source>
</evidence>
<keyword evidence="2" id="KW-1185">Reference proteome</keyword>
<dbReference type="RefSeq" id="XP_024573468.1">
    <property type="nucleotide sequence ID" value="XM_024722387.1"/>
</dbReference>
<dbReference type="GeneID" id="36399612"/>